<feature type="compositionally biased region" description="Pro residues" evidence="1">
    <location>
        <begin position="26"/>
        <end position="38"/>
    </location>
</feature>
<dbReference type="EMBL" id="MN740698">
    <property type="protein sequence ID" value="QHU08742.1"/>
    <property type="molecule type" value="Genomic_DNA"/>
</dbReference>
<evidence type="ECO:0000313" key="2">
    <source>
        <dbReference type="EMBL" id="QHU08742.1"/>
    </source>
</evidence>
<dbReference type="AlphaFoldDB" id="A0A6C0JSL6"/>
<accession>A0A6C0JSL6</accession>
<evidence type="ECO:0000256" key="1">
    <source>
        <dbReference type="SAM" id="MobiDB-lite"/>
    </source>
</evidence>
<dbReference type="Gene3D" id="1.20.5.320">
    <property type="entry name" value="6-Phosphogluconate Dehydrogenase, domain 3"/>
    <property type="match status" value="1"/>
</dbReference>
<proteinExistence type="predicted"/>
<sequence>MSGCSAPHNTTIKVFTCCQGSSGQGPPGPQGPQGPQGPPGEVTISTEPNNQVSLLDDGIYSQFIGMQDCERVPQYPLLPGENILDWSTVVWPPTSTSQQYTVGGVDLDFQVTQSTPGLFAPNTPVDFNLYQGDQPAIVNTLIISGVLANMGTTESISTLATFSEPVANVNFKLFDVDGETGAFFRRERYEIVGLLNGNPVSAVLSPNGDQQVTGDIVDGVSPYPADGPGSENGVVNVRFLTPIDQFRITFSIAPVPPPVINPGSTPGYGLYNIGFNRLDTSIDGYTDPSRYQFATCQNLRDYIPDLLVSEEATDFTLAINNGGSPALTTISNLADQLNLQPALENKWIVRANQVQSTPGQAIPLAATTIPLDFYAAPISIFSPSAPIQVLNNENVMYVSPTGVQGTFIGYYSIALQKIGDGVANRVGARIEPEVVDALTYSIDSRMIIGDIDANDKSIHVISKSFTFTSSAPTRLYLTVWAETAGQWQLYNGDSAINAGNDNFPPPLLNGQGGSADLDYPCMLHISYFGPEDRVNPQV</sequence>
<protein>
    <submittedName>
        <fullName evidence="2">Uncharacterized protein</fullName>
    </submittedName>
</protein>
<name>A0A6C0JSL6_9ZZZZ</name>
<feature type="region of interest" description="Disordered" evidence="1">
    <location>
        <begin position="18"/>
        <end position="46"/>
    </location>
</feature>
<organism evidence="2">
    <name type="scientific">viral metagenome</name>
    <dbReference type="NCBI Taxonomy" id="1070528"/>
    <lineage>
        <taxon>unclassified sequences</taxon>
        <taxon>metagenomes</taxon>
        <taxon>organismal metagenomes</taxon>
    </lineage>
</organism>
<reference evidence="2" key="1">
    <citation type="journal article" date="2020" name="Nature">
        <title>Giant virus diversity and host interactions through global metagenomics.</title>
        <authorList>
            <person name="Schulz F."/>
            <person name="Roux S."/>
            <person name="Paez-Espino D."/>
            <person name="Jungbluth S."/>
            <person name="Walsh D.A."/>
            <person name="Denef V.J."/>
            <person name="McMahon K.D."/>
            <person name="Konstantinidis K.T."/>
            <person name="Eloe-Fadrosh E.A."/>
            <person name="Kyrpides N.C."/>
            <person name="Woyke T."/>
        </authorList>
    </citation>
    <scope>NUCLEOTIDE SEQUENCE</scope>
    <source>
        <strain evidence="2">GVMAG-S-1063924-116</strain>
    </source>
</reference>